<feature type="compositionally biased region" description="Low complexity" evidence="1">
    <location>
        <begin position="163"/>
        <end position="174"/>
    </location>
</feature>
<dbReference type="EMBL" id="ML977350">
    <property type="protein sequence ID" value="KAF2108003.1"/>
    <property type="molecule type" value="Genomic_DNA"/>
</dbReference>
<keyword evidence="3" id="KW-1185">Reference proteome</keyword>
<proteinExistence type="predicted"/>
<feature type="region of interest" description="Disordered" evidence="1">
    <location>
        <begin position="79"/>
        <end position="177"/>
    </location>
</feature>
<feature type="region of interest" description="Disordered" evidence="1">
    <location>
        <begin position="1"/>
        <end position="65"/>
    </location>
</feature>
<organism evidence="2 3">
    <name type="scientific">Lophiotrema nucula</name>
    <dbReference type="NCBI Taxonomy" id="690887"/>
    <lineage>
        <taxon>Eukaryota</taxon>
        <taxon>Fungi</taxon>
        <taxon>Dikarya</taxon>
        <taxon>Ascomycota</taxon>
        <taxon>Pezizomycotina</taxon>
        <taxon>Dothideomycetes</taxon>
        <taxon>Pleosporomycetidae</taxon>
        <taxon>Pleosporales</taxon>
        <taxon>Lophiotremataceae</taxon>
        <taxon>Lophiotrema</taxon>
    </lineage>
</organism>
<dbReference type="AlphaFoldDB" id="A0A6A5YM07"/>
<name>A0A6A5YM07_9PLEO</name>
<evidence type="ECO:0000313" key="3">
    <source>
        <dbReference type="Proteomes" id="UP000799770"/>
    </source>
</evidence>
<protein>
    <submittedName>
        <fullName evidence="2">Uncharacterized protein</fullName>
    </submittedName>
</protein>
<sequence length="330" mass="36900">MRLFKRRSTTSSSTTRPSNLGQKDEPPTYEELVCSHHEGSRVSLQSANTQQLSLTATGTSRTRRPSVVERMGMAYRLDIRRPQTSPLEETVHPLPRSPWHRPSSTDRPVAVNRQRGSSAPTLIEVAVPRPPIARPTRQSNALTPSRSISMVPSQRTPAPDPALLSRSRSESLPRTPVPAVARKVDKLTTPCSSCGKERWWCSNANNVSGTDFQLAPRMGISIEAKDQGRLREYWKDSPKHSTEISRRKYITLYLVPSTSDPRRRVELRVCIAMNSDGRAIPNVRLCEAKIAEITSKFGYEVAAARNGQQPTVFMADETDEFVLQVSLRCI</sequence>
<evidence type="ECO:0000256" key="1">
    <source>
        <dbReference type="SAM" id="MobiDB-lite"/>
    </source>
</evidence>
<dbReference type="Proteomes" id="UP000799770">
    <property type="component" value="Unassembled WGS sequence"/>
</dbReference>
<evidence type="ECO:0000313" key="2">
    <source>
        <dbReference type="EMBL" id="KAF2108003.1"/>
    </source>
</evidence>
<gene>
    <name evidence="2" type="ORF">BDV96DRAFT_286751</name>
</gene>
<reference evidence="2" key="1">
    <citation type="journal article" date="2020" name="Stud. Mycol.">
        <title>101 Dothideomycetes genomes: a test case for predicting lifestyles and emergence of pathogens.</title>
        <authorList>
            <person name="Haridas S."/>
            <person name="Albert R."/>
            <person name="Binder M."/>
            <person name="Bloem J."/>
            <person name="Labutti K."/>
            <person name="Salamov A."/>
            <person name="Andreopoulos B."/>
            <person name="Baker S."/>
            <person name="Barry K."/>
            <person name="Bills G."/>
            <person name="Bluhm B."/>
            <person name="Cannon C."/>
            <person name="Castanera R."/>
            <person name="Culley D."/>
            <person name="Daum C."/>
            <person name="Ezra D."/>
            <person name="Gonzalez J."/>
            <person name="Henrissat B."/>
            <person name="Kuo A."/>
            <person name="Liang C."/>
            <person name="Lipzen A."/>
            <person name="Lutzoni F."/>
            <person name="Magnuson J."/>
            <person name="Mondo S."/>
            <person name="Nolan M."/>
            <person name="Ohm R."/>
            <person name="Pangilinan J."/>
            <person name="Park H.-J."/>
            <person name="Ramirez L."/>
            <person name="Alfaro M."/>
            <person name="Sun H."/>
            <person name="Tritt A."/>
            <person name="Yoshinaga Y."/>
            <person name="Zwiers L.-H."/>
            <person name="Turgeon B."/>
            <person name="Goodwin S."/>
            <person name="Spatafora J."/>
            <person name="Crous P."/>
            <person name="Grigoriev I."/>
        </authorList>
    </citation>
    <scope>NUCLEOTIDE SEQUENCE</scope>
    <source>
        <strain evidence="2">CBS 627.86</strain>
    </source>
</reference>
<accession>A0A6A5YM07</accession>
<feature type="compositionally biased region" description="Polar residues" evidence="1">
    <location>
        <begin position="136"/>
        <end position="156"/>
    </location>
</feature>
<feature type="compositionally biased region" description="Polar residues" evidence="1">
    <location>
        <begin position="42"/>
        <end position="60"/>
    </location>
</feature>